<dbReference type="InterPro" id="IPR020095">
    <property type="entry name" value="PsdUridine_synth_TruA_C"/>
</dbReference>
<accession>A0A3B0UF83</accession>
<evidence type="ECO:0000256" key="2">
    <source>
        <dbReference type="ARBA" id="ARBA00022694"/>
    </source>
</evidence>
<dbReference type="NCBIfam" id="TIGR00071">
    <property type="entry name" value="hisT_truA"/>
    <property type="match status" value="1"/>
</dbReference>
<dbReference type="EC" id="5.4.99.12" evidence="5"/>
<evidence type="ECO:0000256" key="1">
    <source>
        <dbReference type="ARBA" id="ARBA00009375"/>
    </source>
</evidence>
<dbReference type="GO" id="GO:0031119">
    <property type="term" value="P:tRNA pseudouridine synthesis"/>
    <property type="evidence" value="ECO:0007669"/>
    <property type="project" value="TreeGrafter"/>
</dbReference>
<keyword evidence="2" id="KW-0819">tRNA processing</keyword>
<dbReference type="InterPro" id="IPR001406">
    <property type="entry name" value="PsdUridine_synth_TruA"/>
</dbReference>
<dbReference type="InterPro" id="IPR020094">
    <property type="entry name" value="TruA/RsuA/RluB/E/F_N"/>
</dbReference>
<dbReference type="Gene3D" id="3.30.70.580">
    <property type="entry name" value="Pseudouridine synthase I, catalytic domain, N-terminal subdomain"/>
    <property type="match status" value="1"/>
</dbReference>
<dbReference type="CDD" id="cd02570">
    <property type="entry name" value="PseudoU_synth_EcTruA"/>
    <property type="match status" value="1"/>
</dbReference>
<evidence type="ECO:0000313" key="5">
    <source>
        <dbReference type="EMBL" id="VAW27003.1"/>
    </source>
</evidence>
<evidence type="ECO:0000256" key="3">
    <source>
        <dbReference type="ARBA" id="ARBA00023235"/>
    </source>
</evidence>
<protein>
    <submittedName>
        <fullName evidence="5">tRNA pseudouridine(38-40) synthase</fullName>
        <ecNumber evidence="5">5.4.99.12</ecNumber>
    </submittedName>
</protein>
<feature type="domain" description="Pseudouridine synthase I TruA alpha/beta" evidence="4">
    <location>
        <begin position="9"/>
        <end position="106"/>
    </location>
</feature>
<name>A0A3B0UF83_9ZZZZ</name>
<dbReference type="AlphaFoldDB" id="A0A3B0UF83"/>
<dbReference type="Pfam" id="PF01416">
    <property type="entry name" value="PseudoU_synth_1"/>
    <property type="match status" value="2"/>
</dbReference>
<dbReference type="PANTHER" id="PTHR11142:SF0">
    <property type="entry name" value="TRNA PSEUDOURIDINE SYNTHASE-LIKE 1"/>
    <property type="match status" value="1"/>
</dbReference>
<dbReference type="GO" id="GO:0160147">
    <property type="term" value="F:tRNA pseudouridine(38-40) synthase activity"/>
    <property type="evidence" value="ECO:0007669"/>
    <property type="project" value="UniProtKB-EC"/>
</dbReference>
<evidence type="ECO:0000259" key="4">
    <source>
        <dbReference type="Pfam" id="PF01416"/>
    </source>
</evidence>
<dbReference type="EMBL" id="UOET01000069">
    <property type="protein sequence ID" value="VAW27003.1"/>
    <property type="molecule type" value="Genomic_DNA"/>
</dbReference>
<organism evidence="5">
    <name type="scientific">hydrothermal vent metagenome</name>
    <dbReference type="NCBI Taxonomy" id="652676"/>
    <lineage>
        <taxon>unclassified sequences</taxon>
        <taxon>metagenomes</taxon>
        <taxon>ecological metagenomes</taxon>
    </lineage>
</organism>
<dbReference type="GO" id="GO:0003723">
    <property type="term" value="F:RNA binding"/>
    <property type="evidence" value="ECO:0007669"/>
    <property type="project" value="InterPro"/>
</dbReference>
<dbReference type="HAMAP" id="MF_00171">
    <property type="entry name" value="TruA"/>
    <property type="match status" value="1"/>
</dbReference>
<comment type="similarity">
    <text evidence="1">Belongs to the tRNA pseudouridine synthase TruA family.</text>
</comment>
<dbReference type="PANTHER" id="PTHR11142">
    <property type="entry name" value="PSEUDOURIDYLATE SYNTHASE"/>
    <property type="match status" value="1"/>
</dbReference>
<dbReference type="FunFam" id="3.30.70.580:FF:000001">
    <property type="entry name" value="tRNA pseudouridine synthase A"/>
    <property type="match status" value="1"/>
</dbReference>
<dbReference type="PIRSF" id="PIRSF001430">
    <property type="entry name" value="tRNA_psdUrid_synth"/>
    <property type="match status" value="1"/>
</dbReference>
<proteinExistence type="inferred from homology"/>
<gene>
    <name evidence="5" type="ORF">MNBD_BACTEROID07-134</name>
</gene>
<reference evidence="5" key="1">
    <citation type="submission" date="2018-06" db="EMBL/GenBank/DDBJ databases">
        <authorList>
            <person name="Zhirakovskaya E."/>
        </authorList>
    </citation>
    <scope>NUCLEOTIDE SEQUENCE</scope>
</reference>
<dbReference type="SUPFAM" id="SSF55120">
    <property type="entry name" value="Pseudouridine synthase"/>
    <property type="match status" value="1"/>
</dbReference>
<dbReference type="InterPro" id="IPR020103">
    <property type="entry name" value="PsdUridine_synth_cat_dom_sf"/>
</dbReference>
<dbReference type="Gene3D" id="3.30.70.660">
    <property type="entry name" value="Pseudouridine synthase I, catalytic domain, C-terminal subdomain"/>
    <property type="match status" value="1"/>
</dbReference>
<dbReference type="InterPro" id="IPR020097">
    <property type="entry name" value="PsdUridine_synth_TruA_a/b_dom"/>
</dbReference>
<sequence length="252" mass="29015">MPRYFLKLSYRGTAYHGWQIQENAHTVQAEINEKISTLCEEAVNVTGCGRTDAGVHARNFFLHFDLHQPLAFTPQDFVFRLNRFLPEDIAIYDVREVSAETHARFDAISRTYRYYISRQKDPFVQETALTFTGKLDIDAMQQAAGYLLDYKDFTSFSKLHTQTATNFCRLVEARWEQTGNQLVFTITADRFLRNMVRAIVGTLLEVGKGKLKPEDMKDIIEAKDRSKAGYSAPAQGLFLEEVRYPFELEEKG</sequence>
<keyword evidence="3 5" id="KW-0413">Isomerase</keyword>
<feature type="domain" description="Pseudouridine synthase I TruA alpha/beta" evidence="4">
    <location>
        <begin position="151"/>
        <end position="245"/>
    </location>
</feature>